<sequence>MRGVPGDALTRKAGASGETRVLSFLPMSTRSPDAIARCVATPHAAELDVLL</sequence>
<evidence type="ECO:0000313" key="2">
    <source>
        <dbReference type="Proteomes" id="UP000006738"/>
    </source>
</evidence>
<dbReference type="EMBL" id="CP000573">
    <property type="protein sequence ID" value="ABN94441.1"/>
    <property type="molecule type" value="Genomic_DNA"/>
</dbReference>
<dbReference type="HOGENOM" id="CLU_3150476_0_0_4"/>
<dbReference type="Proteomes" id="UP000006738">
    <property type="component" value="Chromosome II"/>
</dbReference>
<protein>
    <submittedName>
        <fullName evidence="1">Uncharacterized protein</fullName>
    </submittedName>
</protein>
<organism evidence="1 2">
    <name type="scientific">Burkholderia pseudomallei (strain 1106a)</name>
    <dbReference type="NCBI Taxonomy" id="357348"/>
    <lineage>
        <taxon>Bacteria</taxon>
        <taxon>Pseudomonadati</taxon>
        <taxon>Pseudomonadota</taxon>
        <taxon>Betaproteobacteria</taxon>
        <taxon>Burkholderiales</taxon>
        <taxon>Burkholderiaceae</taxon>
        <taxon>Burkholderia</taxon>
        <taxon>pseudomallei group</taxon>
    </lineage>
</organism>
<proteinExistence type="predicted"/>
<accession>A3P753</accession>
<gene>
    <name evidence="1" type="ordered locus">BURPS1106A_A2130</name>
</gene>
<evidence type="ECO:0000313" key="1">
    <source>
        <dbReference type="EMBL" id="ABN94441.1"/>
    </source>
</evidence>
<reference evidence="2" key="1">
    <citation type="submission" date="2007-02" db="EMBL/GenBank/DDBJ databases">
        <authorList>
            <person name="DeShazer D."/>
            <person name="Woods D.E."/>
            <person name="Nierman W.C."/>
        </authorList>
    </citation>
    <scope>NUCLEOTIDE SEQUENCE [LARGE SCALE GENOMIC DNA]</scope>
    <source>
        <strain evidence="2">1106a</strain>
    </source>
</reference>
<dbReference type="KEGG" id="bpl:BURPS1106A_A2130"/>
<name>A3P753_BURP0</name>
<dbReference type="AlphaFoldDB" id="A3P753"/>